<dbReference type="STRING" id="337451.A0A3S3N3B0"/>
<dbReference type="OrthoDB" id="6513042at2759"/>
<sequence>MKLSSGWRPKNEDVVKGCSFQLLNQFGVNYGQYLIWAVDILEEDSHCIQVLKIWDIVPLAEIPNLVVRSNALIGMYTEDHKLKCRYKCIEGELVVPMTWKTTLDATFPKNRNMSIEDLSSNLSSLKLGKDHSASTSQPRHEGAIPQEEVTVEHSGDIEGAIPQQEITAEHSGDIEGAIPQQEITVEHSGDIEGAIPQPEVTAEHREGREWKLSSLFSGQNLWAAALCTFLVVYRQFGRK</sequence>
<protein>
    <submittedName>
        <fullName evidence="1">Putative helicase senataxin isoform X2</fullName>
    </submittedName>
</protein>
<dbReference type="InterPro" id="IPR039904">
    <property type="entry name" value="TRANK1"/>
</dbReference>
<keyword evidence="1" id="KW-0547">Nucleotide-binding</keyword>
<proteinExistence type="predicted"/>
<keyword evidence="1" id="KW-0378">Hydrolase</keyword>
<dbReference type="GO" id="GO:0004386">
    <property type="term" value="F:helicase activity"/>
    <property type="evidence" value="ECO:0007669"/>
    <property type="project" value="UniProtKB-KW"/>
</dbReference>
<keyword evidence="1" id="KW-0347">Helicase</keyword>
<reference evidence="1 2" key="1">
    <citation type="journal article" date="2019" name="Nat. Plants">
        <title>Stout camphor tree genome fills gaps in understanding of flowering plant genome evolution.</title>
        <authorList>
            <person name="Chaw S.M."/>
            <person name="Liu Y.C."/>
            <person name="Wu Y.W."/>
            <person name="Wang H.Y."/>
            <person name="Lin C.I."/>
            <person name="Wu C.S."/>
            <person name="Ke H.M."/>
            <person name="Chang L.Y."/>
            <person name="Hsu C.Y."/>
            <person name="Yang H.T."/>
            <person name="Sudianto E."/>
            <person name="Hsu M.H."/>
            <person name="Wu K.P."/>
            <person name="Wang L.N."/>
            <person name="Leebens-Mack J.H."/>
            <person name="Tsai I.J."/>
        </authorList>
    </citation>
    <scope>NUCLEOTIDE SEQUENCE [LARGE SCALE GENOMIC DNA]</scope>
    <source>
        <strain evidence="2">cv. Chaw 1501</strain>
        <tissue evidence="1">Young leaves</tissue>
    </source>
</reference>
<evidence type="ECO:0000313" key="2">
    <source>
        <dbReference type="Proteomes" id="UP000283530"/>
    </source>
</evidence>
<gene>
    <name evidence="1" type="ORF">CKAN_01344200</name>
</gene>
<organism evidence="1 2">
    <name type="scientific">Cinnamomum micranthum f. kanehirae</name>
    <dbReference type="NCBI Taxonomy" id="337451"/>
    <lineage>
        <taxon>Eukaryota</taxon>
        <taxon>Viridiplantae</taxon>
        <taxon>Streptophyta</taxon>
        <taxon>Embryophyta</taxon>
        <taxon>Tracheophyta</taxon>
        <taxon>Spermatophyta</taxon>
        <taxon>Magnoliopsida</taxon>
        <taxon>Magnoliidae</taxon>
        <taxon>Laurales</taxon>
        <taxon>Lauraceae</taxon>
        <taxon>Cinnamomum</taxon>
    </lineage>
</organism>
<dbReference type="PANTHER" id="PTHR21529:SF4">
    <property type="entry name" value="TPR AND ANKYRIN REPEAT-CONTAINING PROTEIN 1"/>
    <property type="match status" value="1"/>
</dbReference>
<name>A0A3S3N3B0_9MAGN</name>
<dbReference type="AlphaFoldDB" id="A0A3S3N3B0"/>
<dbReference type="EMBL" id="QPKB01000005">
    <property type="protein sequence ID" value="RWR84621.1"/>
    <property type="molecule type" value="Genomic_DNA"/>
</dbReference>
<dbReference type="Proteomes" id="UP000283530">
    <property type="component" value="Unassembled WGS sequence"/>
</dbReference>
<comment type="caution">
    <text evidence="1">The sequence shown here is derived from an EMBL/GenBank/DDBJ whole genome shotgun (WGS) entry which is preliminary data.</text>
</comment>
<accession>A0A3S3N3B0</accession>
<dbReference type="PANTHER" id="PTHR21529">
    <property type="entry name" value="MAMMARY TURMOR VIRUS RECEPTOR HOMOLOG 1, 2 MTVR1, 2"/>
    <property type="match status" value="1"/>
</dbReference>
<keyword evidence="2" id="KW-1185">Reference proteome</keyword>
<evidence type="ECO:0000313" key="1">
    <source>
        <dbReference type="EMBL" id="RWR84621.1"/>
    </source>
</evidence>
<keyword evidence="1" id="KW-0067">ATP-binding</keyword>